<dbReference type="Pfam" id="PF04198">
    <property type="entry name" value="Sugar-bind"/>
    <property type="match status" value="1"/>
</dbReference>
<comment type="caution">
    <text evidence="6">The sequence shown here is derived from an EMBL/GenBank/DDBJ whole genome shotgun (WGS) entry which is preliminary data.</text>
</comment>
<protein>
    <recommendedName>
        <fullName evidence="5">Sugar-binding domain-containing protein</fullName>
    </recommendedName>
</protein>
<evidence type="ECO:0000256" key="1">
    <source>
        <dbReference type="ARBA" id="ARBA00010466"/>
    </source>
</evidence>
<comment type="similarity">
    <text evidence="1">Belongs to the SorC transcriptional regulatory family.</text>
</comment>
<sequence>MHYLDNLSQNEISSNLRISKSAVSRLLKEGRDKGIVTFRIKDYEDRLSSLEDKLEQSFKLKEAVVVSDEEITSEESMKKKVAKAAAILLQRRIREGDTIAVSWGTTLAEVAKALNSPSHLNIDIVPLLGGIDITGRDIHSNEIARRASEAFKGKYYVLNAPVFVSNLQIKEIFEKEKSIKAVIDKAKSADIAVVGIGSPKQSSTMIKRGYFSVKEFTKLTDKGVVGDICTNFYDIQGNIIKFSLHNKMIGLGLKELKHIPIVIGVACGEDKQEAIFGALRGGYVNIIVTNKKAAERANS</sequence>
<organism evidence="6">
    <name type="scientific">marine sediment metagenome</name>
    <dbReference type="NCBI Taxonomy" id="412755"/>
    <lineage>
        <taxon>unclassified sequences</taxon>
        <taxon>metagenomes</taxon>
        <taxon>ecological metagenomes</taxon>
    </lineage>
</organism>
<dbReference type="AlphaFoldDB" id="X0ST35"/>
<proteinExistence type="inferred from homology"/>
<dbReference type="InterPro" id="IPR007324">
    <property type="entry name" value="Sugar-bd_dom_put"/>
</dbReference>
<dbReference type="GO" id="GO:0030246">
    <property type="term" value="F:carbohydrate binding"/>
    <property type="evidence" value="ECO:0007669"/>
    <property type="project" value="InterPro"/>
</dbReference>
<keyword evidence="4" id="KW-0804">Transcription</keyword>
<gene>
    <name evidence="6" type="ORF">S01H1_02035</name>
</gene>
<dbReference type="SUPFAM" id="SSF88659">
    <property type="entry name" value="Sigma3 and sigma4 domains of RNA polymerase sigma factors"/>
    <property type="match status" value="1"/>
</dbReference>
<dbReference type="SUPFAM" id="SSF100950">
    <property type="entry name" value="NagB/RpiA/CoA transferase-like"/>
    <property type="match status" value="1"/>
</dbReference>
<evidence type="ECO:0000256" key="3">
    <source>
        <dbReference type="ARBA" id="ARBA00023125"/>
    </source>
</evidence>
<dbReference type="Gene3D" id="3.40.50.1360">
    <property type="match status" value="1"/>
</dbReference>
<dbReference type="InterPro" id="IPR051054">
    <property type="entry name" value="SorC_transcr_regulators"/>
</dbReference>
<dbReference type="Gene3D" id="1.10.10.60">
    <property type="entry name" value="Homeodomain-like"/>
    <property type="match status" value="1"/>
</dbReference>
<dbReference type="EMBL" id="BARS01000941">
    <property type="protein sequence ID" value="GAF84333.1"/>
    <property type="molecule type" value="Genomic_DNA"/>
</dbReference>
<keyword evidence="2" id="KW-0805">Transcription regulation</keyword>
<feature type="domain" description="Sugar-binding" evidence="5">
    <location>
        <begin position="47"/>
        <end position="296"/>
    </location>
</feature>
<dbReference type="PANTHER" id="PTHR34294:SF1">
    <property type="entry name" value="TRANSCRIPTIONAL REGULATOR LSRR"/>
    <property type="match status" value="1"/>
</dbReference>
<dbReference type="InterPro" id="IPR037171">
    <property type="entry name" value="NagB/RpiA_transferase-like"/>
</dbReference>
<evidence type="ECO:0000313" key="6">
    <source>
        <dbReference type="EMBL" id="GAF84333.1"/>
    </source>
</evidence>
<name>X0ST35_9ZZZZ</name>
<dbReference type="PANTHER" id="PTHR34294">
    <property type="entry name" value="TRANSCRIPTIONAL REGULATOR-RELATED"/>
    <property type="match status" value="1"/>
</dbReference>
<dbReference type="GO" id="GO:0003677">
    <property type="term" value="F:DNA binding"/>
    <property type="evidence" value="ECO:0007669"/>
    <property type="project" value="UniProtKB-KW"/>
</dbReference>
<keyword evidence="3" id="KW-0238">DNA-binding</keyword>
<accession>X0ST35</accession>
<reference evidence="6" key="1">
    <citation type="journal article" date="2014" name="Front. Microbiol.">
        <title>High frequency of phylogenetically diverse reductive dehalogenase-homologous genes in deep subseafloor sedimentary metagenomes.</title>
        <authorList>
            <person name="Kawai M."/>
            <person name="Futagami T."/>
            <person name="Toyoda A."/>
            <person name="Takaki Y."/>
            <person name="Nishi S."/>
            <person name="Hori S."/>
            <person name="Arai W."/>
            <person name="Tsubouchi T."/>
            <person name="Morono Y."/>
            <person name="Uchiyama I."/>
            <person name="Ito T."/>
            <person name="Fujiyama A."/>
            <person name="Inagaki F."/>
            <person name="Takami H."/>
        </authorList>
    </citation>
    <scope>NUCLEOTIDE SEQUENCE</scope>
    <source>
        <strain evidence="6">Expedition CK06-06</strain>
    </source>
</reference>
<evidence type="ECO:0000256" key="4">
    <source>
        <dbReference type="ARBA" id="ARBA00023163"/>
    </source>
</evidence>
<feature type="non-terminal residue" evidence="6">
    <location>
        <position position="299"/>
    </location>
</feature>
<dbReference type="InterPro" id="IPR013324">
    <property type="entry name" value="RNA_pol_sigma_r3/r4-like"/>
</dbReference>
<evidence type="ECO:0000259" key="5">
    <source>
        <dbReference type="Pfam" id="PF04198"/>
    </source>
</evidence>
<evidence type="ECO:0000256" key="2">
    <source>
        <dbReference type="ARBA" id="ARBA00023015"/>
    </source>
</evidence>